<dbReference type="PANTHER" id="PTHR43311:SF2">
    <property type="entry name" value="GLUTAMATE--TRNA LIGASE, MITOCHONDRIAL-RELATED"/>
    <property type="match status" value="1"/>
</dbReference>
<evidence type="ECO:0000256" key="3">
    <source>
        <dbReference type="ARBA" id="ARBA00022840"/>
    </source>
</evidence>
<sequence>MLQFEKASWFVLRIEDTDQSRLVSDAEQRLFDDLRWAGLYWDEGPDIGGPYGPYKQSERLARYDQHANQLLQAGKAYRCFCTPEDLELQRRAAMAGGKSSHYPGTCLGISTEESEERAAQGETYAVRFRSIKPPEPTRVIKDIVFRQYQKKEYEDDFIIRKRDGFPTYHFANVIDDKAMEITHVLRGAEWLISTPKHVELYDALGWKPPMFAHLGLLVDEKRAKLSKRHEGAGMDCATLTLEDMASQFTMKFTKGDIIVHLQKLHYLQKWHTKRLLEQEPPDWPNLERELATPLQYLTKSGEGNEDIRKEGHQYILKAVRAVSLVDLSKLEEFVLDEGHWGLFWRPSKESLELSAGQFQDKLRSADSTDLMFAADNRPVAAGEALGHLRDVLSAVPEEDWNETTLGPVVQAASVELTIEPANGGGYHLFRWALLCATKSPGISG</sequence>
<organism evidence="7 8">
    <name type="scientific">Phyllachora maydis</name>
    <dbReference type="NCBI Taxonomy" id="1825666"/>
    <lineage>
        <taxon>Eukaryota</taxon>
        <taxon>Fungi</taxon>
        <taxon>Dikarya</taxon>
        <taxon>Ascomycota</taxon>
        <taxon>Pezizomycotina</taxon>
        <taxon>Sordariomycetes</taxon>
        <taxon>Sordariomycetidae</taxon>
        <taxon>Phyllachorales</taxon>
        <taxon>Phyllachoraceae</taxon>
        <taxon>Phyllachora</taxon>
    </lineage>
</organism>
<evidence type="ECO:0000259" key="6">
    <source>
        <dbReference type="Pfam" id="PF00749"/>
    </source>
</evidence>
<evidence type="ECO:0000256" key="4">
    <source>
        <dbReference type="ARBA" id="ARBA00023146"/>
    </source>
</evidence>
<dbReference type="AlphaFoldDB" id="A0AAD9M940"/>
<evidence type="ECO:0000256" key="2">
    <source>
        <dbReference type="ARBA" id="ARBA00022741"/>
    </source>
</evidence>
<comment type="similarity">
    <text evidence="5">Belongs to the class-I aminoacyl-tRNA synthetase family.</text>
</comment>
<dbReference type="Pfam" id="PF00749">
    <property type="entry name" value="tRNA-synt_1c"/>
    <property type="match status" value="1"/>
</dbReference>
<keyword evidence="5" id="KW-0648">Protein biosynthesis</keyword>
<keyword evidence="3 5" id="KW-0067">ATP-binding</keyword>
<dbReference type="Gene3D" id="3.40.50.620">
    <property type="entry name" value="HUPs"/>
    <property type="match status" value="1"/>
</dbReference>
<dbReference type="InterPro" id="IPR020058">
    <property type="entry name" value="Glu/Gln-tRNA-synth_Ib_cat-dom"/>
</dbReference>
<dbReference type="GO" id="GO:0006424">
    <property type="term" value="P:glutamyl-tRNA aminoacylation"/>
    <property type="evidence" value="ECO:0007669"/>
    <property type="project" value="TreeGrafter"/>
</dbReference>
<dbReference type="SUPFAM" id="SSF52374">
    <property type="entry name" value="Nucleotidylyl transferase"/>
    <property type="match status" value="1"/>
</dbReference>
<feature type="domain" description="Glutamyl/glutaminyl-tRNA synthetase class Ib catalytic" evidence="6">
    <location>
        <begin position="10"/>
        <end position="252"/>
    </location>
</feature>
<comment type="caution">
    <text evidence="7">The sequence shown here is derived from an EMBL/GenBank/DDBJ whole genome shotgun (WGS) entry which is preliminary data.</text>
</comment>
<dbReference type="GO" id="GO:0005739">
    <property type="term" value="C:mitochondrion"/>
    <property type="evidence" value="ECO:0007669"/>
    <property type="project" value="TreeGrafter"/>
</dbReference>
<dbReference type="InterPro" id="IPR049940">
    <property type="entry name" value="GluQ/Sye"/>
</dbReference>
<dbReference type="InterPro" id="IPR014729">
    <property type="entry name" value="Rossmann-like_a/b/a_fold"/>
</dbReference>
<dbReference type="PRINTS" id="PR00987">
    <property type="entry name" value="TRNASYNTHGLU"/>
</dbReference>
<evidence type="ECO:0000256" key="5">
    <source>
        <dbReference type="RuleBase" id="RU363037"/>
    </source>
</evidence>
<dbReference type="GO" id="GO:0005524">
    <property type="term" value="F:ATP binding"/>
    <property type="evidence" value="ECO:0007669"/>
    <property type="project" value="UniProtKB-KW"/>
</dbReference>
<dbReference type="EMBL" id="JAQQPM010000001">
    <property type="protein sequence ID" value="KAK2066855.1"/>
    <property type="molecule type" value="Genomic_DNA"/>
</dbReference>
<keyword evidence="1 5" id="KW-0436">Ligase</keyword>
<evidence type="ECO:0000256" key="1">
    <source>
        <dbReference type="ARBA" id="ARBA00022598"/>
    </source>
</evidence>
<gene>
    <name evidence="7" type="ORF">P8C59_000636</name>
</gene>
<accession>A0AAD9M940</accession>
<dbReference type="PANTHER" id="PTHR43311">
    <property type="entry name" value="GLUTAMATE--TRNA LIGASE"/>
    <property type="match status" value="1"/>
</dbReference>
<name>A0AAD9M940_9PEZI</name>
<dbReference type="InterPro" id="IPR000924">
    <property type="entry name" value="Glu/Gln-tRNA-synth"/>
</dbReference>
<keyword evidence="4 5" id="KW-0030">Aminoacyl-tRNA synthetase</keyword>
<protein>
    <recommendedName>
        <fullName evidence="6">Glutamyl/glutaminyl-tRNA synthetase class Ib catalytic domain-containing protein</fullName>
    </recommendedName>
</protein>
<keyword evidence="2 5" id="KW-0547">Nucleotide-binding</keyword>
<proteinExistence type="inferred from homology"/>
<evidence type="ECO:0000313" key="8">
    <source>
        <dbReference type="Proteomes" id="UP001217918"/>
    </source>
</evidence>
<dbReference type="Proteomes" id="UP001217918">
    <property type="component" value="Unassembled WGS sequence"/>
</dbReference>
<dbReference type="GO" id="GO:0004818">
    <property type="term" value="F:glutamate-tRNA ligase activity"/>
    <property type="evidence" value="ECO:0007669"/>
    <property type="project" value="TreeGrafter"/>
</dbReference>
<evidence type="ECO:0000313" key="7">
    <source>
        <dbReference type="EMBL" id="KAK2066855.1"/>
    </source>
</evidence>
<keyword evidence="8" id="KW-1185">Reference proteome</keyword>
<reference evidence="7" key="1">
    <citation type="journal article" date="2023" name="Mol. Plant Microbe Interact.">
        <title>Elucidating the Obligate Nature and Biological Capacity of an Invasive Fungal Corn Pathogen.</title>
        <authorList>
            <person name="MacCready J.S."/>
            <person name="Roggenkamp E.M."/>
            <person name="Gdanetz K."/>
            <person name="Chilvers M.I."/>
        </authorList>
    </citation>
    <scope>NUCLEOTIDE SEQUENCE</scope>
    <source>
        <strain evidence="7">PM02</strain>
    </source>
</reference>